<gene>
    <name evidence="1" type="ORF">CMV_009343</name>
</gene>
<protein>
    <submittedName>
        <fullName evidence="1">Uncharacterized protein</fullName>
    </submittedName>
</protein>
<proteinExistence type="predicted"/>
<comment type="caution">
    <text evidence="1">The sequence shown here is derived from an EMBL/GenBank/DDBJ whole genome shotgun (WGS) entry which is preliminary data.</text>
</comment>
<evidence type="ECO:0000313" key="2">
    <source>
        <dbReference type="Proteomes" id="UP000737018"/>
    </source>
</evidence>
<accession>A0A8J4VR01</accession>
<keyword evidence="2" id="KW-1185">Reference proteome</keyword>
<dbReference type="AlphaFoldDB" id="A0A8J4VR01"/>
<name>A0A8J4VR01_9ROSI</name>
<sequence length="72" mass="7975">MLPSINKNTSIGAALRNWDGQVVKAWSAITSLCKTEVAETKAVLRWLWLMLSKRPQRLVGKAILTGCYNAMA</sequence>
<reference evidence="1" key="1">
    <citation type="submission" date="2020-03" db="EMBL/GenBank/DDBJ databases">
        <title>Castanea mollissima Vanexum genome sequencing.</title>
        <authorList>
            <person name="Staton M."/>
        </authorList>
    </citation>
    <scope>NUCLEOTIDE SEQUENCE</scope>
    <source>
        <tissue evidence="1">Leaf</tissue>
    </source>
</reference>
<dbReference type="Proteomes" id="UP000737018">
    <property type="component" value="Unassembled WGS sequence"/>
</dbReference>
<evidence type="ECO:0000313" key="1">
    <source>
        <dbReference type="EMBL" id="KAF3966565.1"/>
    </source>
</evidence>
<organism evidence="1 2">
    <name type="scientific">Castanea mollissima</name>
    <name type="common">Chinese chestnut</name>
    <dbReference type="NCBI Taxonomy" id="60419"/>
    <lineage>
        <taxon>Eukaryota</taxon>
        <taxon>Viridiplantae</taxon>
        <taxon>Streptophyta</taxon>
        <taxon>Embryophyta</taxon>
        <taxon>Tracheophyta</taxon>
        <taxon>Spermatophyta</taxon>
        <taxon>Magnoliopsida</taxon>
        <taxon>eudicotyledons</taxon>
        <taxon>Gunneridae</taxon>
        <taxon>Pentapetalae</taxon>
        <taxon>rosids</taxon>
        <taxon>fabids</taxon>
        <taxon>Fagales</taxon>
        <taxon>Fagaceae</taxon>
        <taxon>Castanea</taxon>
    </lineage>
</organism>
<dbReference type="EMBL" id="JRKL02001025">
    <property type="protein sequence ID" value="KAF3966565.1"/>
    <property type="molecule type" value="Genomic_DNA"/>
</dbReference>